<feature type="region of interest" description="Disordered" evidence="1">
    <location>
        <begin position="338"/>
        <end position="377"/>
    </location>
</feature>
<sequence>MHTAPLRVTRVFIDRASPSSISSPGPVHPTALLGYLPCNERGDHPQRSAAADVHTQPLSVIRQQIAPADRLLAEAGEGTLVPPSGRSEVIHPFSSATANSPGVSSNRFCFSARTHARARVADTHVPRRRETIAHPLSAQQQRRDDDAITVGAAAAAATSYAPTQIRNDNSCPSTSTSRSRRRRRRRRRSSDEKKRDALHALSGARCPLLLLHLARCSKCRGGVGTRDQHCGGGATNERTRGRRTREAELLSKWGKLQQQQQQQQQLSRSGRCCVSFPLQRRAGERAGVPGGVSAHTCLPTSAPLRREELVPLPVFDLISLSTPRGLTLASELHLYHSSTSSSSQPASQPASQNLLSQHTPPAAHQKRPRCAARARERERKRNIDVMASLPSQHPTLSIHLSDLTLTPLITSSSSPSHLDSLTSLTSSALSSQTAAQRAQLGRPQRIMVEYPDAGAVVLQSYLDPPPPVPPTSAAAANTTTSRSRKNSSGPYRDDRGDSLGVAGGGGGGSTGAGARSEDAAPMLVGVVVAGSSNEAKEARRAAVRLERVGREFQREWAAQASERTTDGASGPE</sequence>
<dbReference type="Pfam" id="PF17233">
    <property type="entry name" value="DUF5308"/>
    <property type="match status" value="1"/>
</dbReference>
<name>A0ABR0C5J6_PURLI</name>
<feature type="region of interest" description="Disordered" evidence="1">
    <location>
        <begin position="461"/>
        <end position="516"/>
    </location>
</feature>
<feature type="compositionally biased region" description="Gly residues" evidence="1">
    <location>
        <begin position="501"/>
        <end position="511"/>
    </location>
</feature>
<keyword evidence="3" id="KW-1185">Reference proteome</keyword>
<feature type="region of interest" description="Disordered" evidence="1">
    <location>
        <begin position="159"/>
        <end position="196"/>
    </location>
</feature>
<feature type="compositionally biased region" description="Low complexity" evidence="1">
    <location>
        <begin position="338"/>
        <end position="352"/>
    </location>
</feature>
<feature type="compositionally biased region" description="Polar residues" evidence="1">
    <location>
        <begin position="160"/>
        <end position="172"/>
    </location>
</feature>
<protein>
    <submittedName>
        <fullName evidence="2">Uncharacterized protein</fullName>
    </submittedName>
</protein>
<evidence type="ECO:0000313" key="3">
    <source>
        <dbReference type="Proteomes" id="UP001287286"/>
    </source>
</evidence>
<comment type="caution">
    <text evidence="2">The sequence shown here is derived from an EMBL/GenBank/DDBJ whole genome shotgun (WGS) entry which is preliminary data.</text>
</comment>
<accession>A0ABR0C5J6</accession>
<evidence type="ECO:0000256" key="1">
    <source>
        <dbReference type="SAM" id="MobiDB-lite"/>
    </source>
</evidence>
<gene>
    <name evidence="2" type="ORF">Purlil1_3964</name>
</gene>
<dbReference type="EMBL" id="JAWRVI010000011">
    <property type="protein sequence ID" value="KAK4091534.1"/>
    <property type="molecule type" value="Genomic_DNA"/>
</dbReference>
<dbReference type="InterPro" id="IPR035186">
    <property type="entry name" value="DUF5308"/>
</dbReference>
<evidence type="ECO:0000313" key="2">
    <source>
        <dbReference type="EMBL" id="KAK4091534.1"/>
    </source>
</evidence>
<feature type="compositionally biased region" description="Low complexity" evidence="1">
    <location>
        <begin position="471"/>
        <end position="481"/>
    </location>
</feature>
<feature type="compositionally biased region" description="Basic residues" evidence="1">
    <location>
        <begin position="178"/>
        <end position="188"/>
    </location>
</feature>
<proteinExistence type="predicted"/>
<dbReference type="Proteomes" id="UP001287286">
    <property type="component" value="Unassembled WGS sequence"/>
</dbReference>
<reference evidence="2 3" key="1">
    <citation type="journal article" date="2024" name="Microbiol. Resour. Announc.">
        <title>Genome annotations for the ascomycete fungi Trichoderma harzianum, Trichoderma aggressivum, and Purpureocillium lilacinum.</title>
        <authorList>
            <person name="Beijen E.P.W."/>
            <person name="Ohm R.A."/>
        </authorList>
    </citation>
    <scope>NUCLEOTIDE SEQUENCE [LARGE SCALE GENOMIC DNA]</scope>
    <source>
        <strain evidence="2 3">CBS 150709</strain>
    </source>
</reference>
<organism evidence="2 3">
    <name type="scientific">Purpureocillium lilacinum</name>
    <name type="common">Paecilomyces lilacinus</name>
    <dbReference type="NCBI Taxonomy" id="33203"/>
    <lineage>
        <taxon>Eukaryota</taxon>
        <taxon>Fungi</taxon>
        <taxon>Dikarya</taxon>
        <taxon>Ascomycota</taxon>
        <taxon>Pezizomycotina</taxon>
        <taxon>Sordariomycetes</taxon>
        <taxon>Hypocreomycetidae</taxon>
        <taxon>Hypocreales</taxon>
        <taxon>Ophiocordycipitaceae</taxon>
        <taxon>Purpureocillium</taxon>
    </lineage>
</organism>